<evidence type="ECO:0000256" key="1">
    <source>
        <dbReference type="SAM" id="MobiDB-lite"/>
    </source>
</evidence>
<gene>
    <name evidence="2" type="ORF">K435DRAFT_857759</name>
</gene>
<name>A0A4S8M5H1_DENBC</name>
<dbReference type="Proteomes" id="UP000297245">
    <property type="component" value="Unassembled WGS sequence"/>
</dbReference>
<reference evidence="2 3" key="1">
    <citation type="journal article" date="2019" name="Nat. Ecol. Evol.">
        <title>Megaphylogeny resolves global patterns of mushroom evolution.</title>
        <authorList>
            <person name="Varga T."/>
            <person name="Krizsan K."/>
            <person name="Foldi C."/>
            <person name="Dima B."/>
            <person name="Sanchez-Garcia M."/>
            <person name="Sanchez-Ramirez S."/>
            <person name="Szollosi G.J."/>
            <person name="Szarkandi J.G."/>
            <person name="Papp V."/>
            <person name="Albert L."/>
            <person name="Andreopoulos W."/>
            <person name="Angelini C."/>
            <person name="Antonin V."/>
            <person name="Barry K.W."/>
            <person name="Bougher N.L."/>
            <person name="Buchanan P."/>
            <person name="Buyck B."/>
            <person name="Bense V."/>
            <person name="Catcheside P."/>
            <person name="Chovatia M."/>
            <person name="Cooper J."/>
            <person name="Damon W."/>
            <person name="Desjardin D."/>
            <person name="Finy P."/>
            <person name="Geml J."/>
            <person name="Haridas S."/>
            <person name="Hughes K."/>
            <person name="Justo A."/>
            <person name="Karasinski D."/>
            <person name="Kautmanova I."/>
            <person name="Kiss B."/>
            <person name="Kocsube S."/>
            <person name="Kotiranta H."/>
            <person name="LaButti K.M."/>
            <person name="Lechner B.E."/>
            <person name="Liimatainen K."/>
            <person name="Lipzen A."/>
            <person name="Lukacs Z."/>
            <person name="Mihaltcheva S."/>
            <person name="Morgado L.N."/>
            <person name="Niskanen T."/>
            <person name="Noordeloos M.E."/>
            <person name="Ohm R.A."/>
            <person name="Ortiz-Santana B."/>
            <person name="Ovrebo C."/>
            <person name="Racz N."/>
            <person name="Riley R."/>
            <person name="Savchenko A."/>
            <person name="Shiryaev A."/>
            <person name="Soop K."/>
            <person name="Spirin V."/>
            <person name="Szebenyi C."/>
            <person name="Tomsovsky M."/>
            <person name="Tulloss R.E."/>
            <person name="Uehling J."/>
            <person name="Grigoriev I.V."/>
            <person name="Vagvolgyi C."/>
            <person name="Papp T."/>
            <person name="Martin F.M."/>
            <person name="Miettinen O."/>
            <person name="Hibbett D.S."/>
            <person name="Nagy L.G."/>
        </authorList>
    </citation>
    <scope>NUCLEOTIDE SEQUENCE [LARGE SCALE GENOMIC DNA]</scope>
    <source>
        <strain evidence="2 3">CBS 962.96</strain>
    </source>
</reference>
<evidence type="ECO:0000313" key="3">
    <source>
        <dbReference type="Proteomes" id="UP000297245"/>
    </source>
</evidence>
<protein>
    <submittedName>
        <fullName evidence="2">Uncharacterized protein</fullName>
    </submittedName>
</protein>
<feature type="compositionally biased region" description="Basic and acidic residues" evidence="1">
    <location>
        <begin position="57"/>
        <end position="70"/>
    </location>
</feature>
<dbReference type="EMBL" id="ML179159">
    <property type="protein sequence ID" value="THU97241.1"/>
    <property type="molecule type" value="Genomic_DNA"/>
</dbReference>
<dbReference type="AlphaFoldDB" id="A0A4S8M5H1"/>
<organism evidence="2 3">
    <name type="scientific">Dendrothele bispora (strain CBS 962.96)</name>
    <dbReference type="NCBI Taxonomy" id="1314807"/>
    <lineage>
        <taxon>Eukaryota</taxon>
        <taxon>Fungi</taxon>
        <taxon>Dikarya</taxon>
        <taxon>Basidiomycota</taxon>
        <taxon>Agaricomycotina</taxon>
        <taxon>Agaricomycetes</taxon>
        <taxon>Agaricomycetidae</taxon>
        <taxon>Agaricales</taxon>
        <taxon>Agaricales incertae sedis</taxon>
        <taxon>Dendrothele</taxon>
    </lineage>
</organism>
<evidence type="ECO:0000313" key="2">
    <source>
        <dbReference type="EMBL" id="THU97241.1"/>
    </source>
</evidence>
<feature type="compositionally biased region" description="Polar residues" evidence="1">
    <location>
        <begin position="10"/>
        <end position="27"/>
    </location>
</feature>
<dbReference type="OrthoDB" id="3067692at2759"/>
<sequence length="382" mass="41540">MAPKTRTSTRKQTSGKRTAANKQSARKSTGGPAPRANIGSGISHAGLDDVNVPAASKRKEVGQGSHRDEDTPSLAGQGSHGDEDTPSQAKRSRTKDVHDLATYETHFAKVAPGTRWCAGCKDDTVWPKVKCERCHNVVCYGGIGSNACMELNDSHLNNGKIPDTLNFLCLSCTTNDHATNSKVSNKFHYYAFRNELGEAQAEIVAKIKNRGETQWFKPLRMPSLAIVLLQVAGSTEEFSAPFEITKFMLAGYSSGMVSVDKVLENNLQAPEIPWNEAATARPIIHSKVTFDLLPSESDVKHAQRMTELINAFERFGVTEVIFFLVTHSDPESGDIHFTAGGQGAERLSVVGYSVLFYGALVYMALPSTGFAKVDPSEHHEVA</sequence>
<accession>A0A4S8M5H1</accession>
<keyword evidence="3" id="KW-1185">Reference proteome</keyword>
<feature type="region of interest" description="Disordered" evidence="1">
    <location>
        <begin position="1"/>
        <end position="96"/>
    </location>
</feature>
<proteinExistence type="predicted"/>